<dbReference type="OrthoDB" id="190848at2"/>
<name>A0A1D8D593_CHLLM</name>
<evidence type="ECO:0000313" key="2">
    <source>
        <dbReference type="Proteomes" id="UP000095185"/>
    </source>
</evidence>
<proteinExistence type="predicted"/>
<dbReference type="Proteomes" id="UP000095185">
    <property type="component" value="Chromosome"/>
</dbReference>
<dbReference type="EMBL" id="CP017305">
    <property type="protein sequence ID" value="AOS84467.1"/>
    <property type="molecule type" value="Genomic_DNA"/>
</dbReference>
<reference evidence="1" key="1">
    <citation type="submission" date="2016-09" db="EMBL/GenBank/DDBJ databases">
        <title>Genome sequence of Chlorobaculum limnaeum.</title>
        <authorList>
            <person name="Liu Z."/>
            <person name="Tank M."/>
            <person name="Bryant D.A."/>
        </authorList>
    </citation>
    <scope>NUCLEOTIDE SEQUENCE [LARGE SCALE GENOMIC DNA]</scope>
    <source>
        <strain evidence="1">DSM 1677</strain>
    </source>
</reference>
<accession>A0A1D8D593</accession>
<protein>
    <recommendedName>
        <fullName evidence="3">DUF2971 domain-containing protein</fullName>
    </recommendedName>
</protein>
<evidence type="ECO:0000313" key="1">
    <source>
        <dbReference type="EMBL" id="AOS84467.1"/>
    </source>
</evidence>
<gene>
    <name evidence="1" type="ORF">BIU88_10185</name>
</gene>
<dbReference type="STRING" id="274537.BIU88_10185"/>
<dbReference type="AlphaFoldDB" id="A0A1D8D593"/>
<organism evidence="1 2">
    <name type="scientific">Chlorobaculum limnaeum</name>
    <dbReference type="NCBI Taxonomy" id="274537"/>
    <lineage>
        <taxon>Bacteria</taxon>
        <taxon>Pseudomonadati</taxon>
        <taxon>Chlorobiota</taxon>
        <taxon>Chlorobiia</taxon>
        <taxon>Chlorobiales</taxon>
        <taxon>Chlorobiaceae</taxon>
        <taxon>Chlorobaculum</taxon>
    </lineage>
</organism>
<dbReference type="KEGG" id="clz:BIU88_10185"/>
<sequence>MKLYKYKSLQGDGLLHALEMIVNRRIYLSTCDKMNDPEEGNWEIKQRNKQYLAIAEKALKVIESQKFTCFTKSATEPLLWAHYAGGFSGIAFEYELNEKEYDIRIVDYTGKACVTLEQLQQIADGINPPQDFGILKSKAKCWKYEDEYRLFGSKKTMSIT</sequence>
<keyword evidence="2" id="KW-1185">Reference proteome</keyword>
<evidence type="ECO:0008006" key="3">
    <source>
        <dbReference type="Google" id="ProtNLM"/>
    </source>
</evidence>